<dbReference type="Gene3D" id="3.30.300.30">
    <property type="match status" value="1"/>
</dbReference>
<organism evidence="3 4">
    <name type="scientific">Dimorphilus gyrociliatus</name>
    <dbReference type="NCBI Taxonomy" id="2664684"/>
    <lineage>
        <taxon>Eukaryota</taxon>
        <taxon>Metazoa</taxon>
        <taxon>Spiralia</taxon>
        <taxon>Lophotrochozoa</taxon>
        <taxon>Annelida</taxon>
        <taxon>Polychaeta</taxon>
        <taxon>Polychaeta incertae sedis</taxon>
        <taxon>Dinophilidae</taxon>
        <taxon>Dimorphilus</taxon>
    </lineage>
</organism>
<dbReference type="InterPro" id="IPR045851">
    <property type="entry name" value="AMP-bd_C_sf"/>
</dbReference>
<name>A0A7I8VCC0_9ANNE</name>
<dbReference type="InterPro" id="IPR000873">
    <property type="entry name" value="AMP-dep_synth/lig_dom"/>
</dbReference>
<feature type="domain" description="AMP-binding enzyme C-terminal" evidence="2">
    <location>
        <begin position="440"/>
        <end position="526"/>
    </location>
</feature>
<dbReference type="InterPro" id="IPR025110">
    <property type="entry name" value="AMP-bd_C"/>
</dbReference>
<dbReference type="CDD" id="cd04433">
    <property type="entry name" value="AFD_class_I"/>
    <property type="match status" value="1"/>
</dbReference>
<dbReference type="Gene3D" id="3.40.50.12780">
    <property type="entry name" value="N-terminal domain of ligase-like"/>
    <property type="match status" value="1"/>
</dbReference>
<dbReference type="PROSITE" id="PS00455">
    <property type="entry name" value="AMP_BINDING"/>
    <property type="match status" value="1"/>
</dbReference>
<gene>
    <name evidence="3" type="ORF">DGYR_LOCUS2893</name>
</gene>
<keyword evidence="4" id="KW-1185">Reference proteome</keyword>
<accession>A0A7I8VCC0</accession>
<protein>
    <submittedName>
        <fullName evidence="3">Uncharacterized protein</fullName>
    </submittedName>
</protein>
<dbReference type="InterPro" id="IPR042099">
    <property type="entry name" value="ANL_N_sf"/>
</dbReference>
<feature type="domain" description="AMP-dependent synthetase/ligase" evidence="1">
    <location>
        <begin position="27"/>
        <end position="388"/>
    </location>
</feature>
<comment type="caution">
    <text evidence="3">The sequence shown here is derived from an EMBL/GenBank/DDBJ whole genome shotgun (WGS) entry which is preliminary data.</text>
</comment>
<dbReference type="Proteomes" id="UP000549394">
    <property type="component" value="Unassembled WGS sequence"/>
</dbReference>
<dbReference type="Pfam" id="PF13193">
    <property type="entry name" value="AMP-binding_C"/>
    <property type="match status" value="1"/>
</dbReference>
<dbReference type="SUPFAM" id="SSF56801">
    <property type="entry name" value="Acetyl-CoA synthetase-like"/>
    <property type="match status" value="1"/>
</dbReference>
<dbReference type="PANTHER" id="PTHR42814">
    <property type="entry name" value="AMP-BINDING DOMAIN-CONTAINING PROTEIN"/>
    <property type="match status" value="1"/>
</dbReference>
<evidence type="ECO:0000313" key="3">
    <source>
        <dbReference type="EMBL" id="CAD5114000.1"/>
    </source>
</evidence>
<dbReference type="PANTHER" id="PTHR42814:SF3">
    <property type="entry name" value="BETA-N-ACETYLHEXOSAMINIDASE"/>
    <property type="match status" value="1"/>
</dbReference>
<dbReference type="OrthoDB" id="5953112at2759"/>
<evidence type="ECO:0000313" key="4">
    <source>
        <dbReference type="Proteomes" id="UP000549394"/>
    </source>
</evidence>
<dbReference type="Pfam" id="PF00501">
    <property type="entry name" value="AMP-binding"/>
    <property type="match status" value="1"/>
</dbReference>
<reference evidence="3 4" key="1">
    <citation type="submission" date="2020-08" db="EMBL/GenBank/DDBJ databases">
        <authorList>
            <person name="Hejnol A."/>
        </authorList>
    </citation>
    <scope>NUCLEOTIDE SEQUENCE [LARGE SCALE GENOMIC DNA]</scope>
</reference>
<evidence type="ECO:0000259" key="1">
    <source>
        <dbReference type="Pfam" id="PF00501"/>
    </source>
</evidence>
<proteinExistence type="predicted"/>
<dbReference type="AlphaFoldDB" id="A0A7I8VCC0"/>
<evidence type="ECO:0000259" key="2">
    <source>
        <dbReference type="Pfam" id="PF13193"/>
    </source>
</evidence>
<dbReference type="EMBL" id="CAJFCJ010000004">
    <property type="protein sequence ID" value="CAD5114000.1"/>
    <property type="molecule type" value="Genomic_DNA"/>
</dbReference>
<dbReference type="InterPro" id="IPR020845">
    <property type="entry name" value="AMP-binding_CS"/>
</dbReference>
<sequence>MSSYLCGAVKENFVECFKSLNQFLDERENENKDDDEAIVFYDGNINRSSLSFSEWSKSSRNFAKNFLRSVKKSELVLLLVPTCREFPISFMGLQRLGLNTVLVSNKIQLEGILSHIKPDALVIEENYLLEIPSSSIEEIPIVVLIGEAKKFDYIPAKKLLLYNDLIKENNDDTINLPKVNSENDLIVLLTSGTTGMPKLVQHSQWSYICQVIENDSFQNTSFVDRQMSYTGGFGFIITSIVTGRKSIFSKFTAQETANCKKSLKVLKLEKCPMAFFLGYLLCDSLNHKEELKELDGTLKFILTGGQVLNNTFLSRLFDILPNVILIDVYGAVEFGAMFFRIFMKNNLKPIMKLPAFSQITIRNDMGEVVERGETGHIWVKNRGCLKEYRGNPSATRKVVPLNGWHNTGDFGVIEKDGSARVTGRRCDEINVGSVKFFPLELEEKIIHFECIKDVIVVGIPDDRLGESLCAVVQLKENYLDNNKEILKENILQYCSENIPSFPALGYACNIDNVVFIDELHKTYTNKVQRKSIREYAINSLKE</sequence>